<dbReference type="OrthoDB" id="5865374at2759"/>
<dbReference type="EMBL" id="UZAH01018000">
    <property type="protein sequence ID" value="VDO47769.1"/>
    <property type="molecule type" value="Genomic_DNA"/>
</dbReference>
<dbReference type="AlphaFoldDB" id="A0A183FCI8"/>
<sequence>MELFLFYLLLNHYSVHAYKILVYSAPLGYSHTTFMGRIADILQEAGHDVVRLTTLPKQFGLTYIYKDVPLLDSNQIINEWQWHFSKVFYSKFSRNDCNTINININICQNYKHTGQGVSKNVCTVER</sequence>
<dbReference type="Proteomes" id="UP000050761">
    <property type="component" value="Unassembled WGS sequence"/>
</dbReference>
<accession>A0A3P7VY78</accession>
<name>A0A183FCI8_HELPZ</name>
<gene>
    <name evidence="2" type="ORF">HPBE_LOCUS3881</name>
</gene>
<dbReference type="WBParaSite" id="HPBE_0000388001-mRNA-1">
    <property type="protein sequence ID" value="HPBE_0000388001-mRNA-1"/>
    <property type="gene ID" value="HPBE_0000388001"/>
</dbReference>
<feature type="signal peptide" evidence="1">
    <location>
        <begin position="1"/>
        <end position="17"/>
    </location>
</feature>
<feature type="chain" id="PRO_5044551339" evidence="1">
    <location>
        <begin position="18"/>
        <end position="126"/>
    </location>
</feature>
<accession>A0A183FCI8</accession>
<evidence type="ECO:0000313" key="4">
    <source>
        <dbReference type="WBParaSite" id="HPBE_0000388001-mRNA-1"/>
    </source>
</evidence>
<organism evidence="3 4">
    <name type="scientific">Heligmosomoides polygyrus</name>
    <name type="common">Parasitic roundworm</name>
    <dbReference type="NCBI Taxonomy" id="6339"/>
    <lineage>
        <taxon>Eukaryota</taxon>
        <taxon>Metazoa</taxon>
        <taxon>Ecdysozoa</taxon>
        <taxon>Nematoda</taxon>
        <taxon>Chromadorea</taxon>
        <taxon>Rhabditida</taxon>
        <taxon>Rhabditina</taxon>
        <taxon>Rhabditomorpha</taxon>
        <taxon>Strongyloidea</taxon>
        <taxon>Heligmosomidae</taxon>
        <taxon>Heligmosomoides</taxon>
    </lineage>
</organism>
<evidence type="ECO:0000256" key="1">
    <source>
        <dbReference type="SAM" id="SignalP"/>
    </source>
</evidence>
<keyword evidence="1" id="KW-0732">Signal</keyword>
<dbReference type="SUPFAM" id="SSF53756">
    <property type="entry name" value="UDP-Glycosyltransferase/glycogen phosphorylase"/>
    <property type="match status" value="1"/>
</dbReference>
<reference evidence="2 3" key="1">
    <citation type="submission" date="2018-11" db="EMBL/GenBank/DDBJ databases">
        <authorList>
            <consortium name="Pathogen Informatics"/>
        </authorList>
    </citation>
    <scope>NUCLEOTIDE SEQUENCE [LARGE SCALE GENOMIC DNA]</scope>
</reference>
<reference evidence="4" key="2">
    <citation type="submission" date="2019-09" db="UniProtKB">
        <authorList>
            <consortium name="WormBaseParasite"/>
        </authorList>
    </citation>
    <scope>IDENTIFICATION</scope>
</reference>
<protein>
    <submittedName>
        <fullName evidence="4">Glucuronosyltransferase</fullName>
    </submittedName>
</protein>
<proteinExistence type="predicted"/>
<evidence type="ECO:0000313" key="3">
    <source>
        <dbReference type="Proteomes" id="UP000050761"/>
    </source>
</evidence>
<keyword evidence="3" id="KW-1185">Reference proteome</keyword>
<evidence type="ECO:0000313" key="2">
    <source>
        <dbReference type="EMBL" id="VDO47769.1"/>
    </source>
</evidence>